<dbReference type="Pfam" id="PF16064">
    <property type="entry name" value="DUF4806"/>
    <property type="match status" value="1"/>
</dbReference>
<feature type="domain" description="DUF4806" evidence="1">
    <location>
        <begin position="74"/>
        <end position="158"/>
    </location>
</feature>
<dbReference type="AlphaFoldDB" id="A0A8J2KHC3"/>
<organism evidence="2 3">
    <name type="scientific">Allacma fusca</name>
    <dbReference type="NCBI Taxonomy" id="39272"/>
    <lineage>
        <taxon>Eukaryota</taxon>
        <taxon>Metazoa</taxon>
        <taxon>Ecdysozoa</taxon>
        <taxon>Arthropoda</taxon>
        <taxon>Hexapoda</taxon>
        <taxon>Collembola</taxon>
        <taxon>Symphypleona</taxon>
        <taxon>Sminthuridae</taxon>
        <taxon>Allacma</taxon>
    </lineage>
</organism>
<reference evidence="2" key="1">
    <citation type="submission" date="2021-06" db="EMBL/GenBank/DDBJ databases">
        <authorList>
            <person name="Hodson N. C."/>
            <person name="Mongue J. A."/>
            <person name="Jaron S. K."/>
        </authorList>
    </citation>
    <scope>NUCLEOTIDE SEQUENCE</scope>
</reference>
<evidence type="ECO:0000313" key="2">
    <source>
        <dbReference type="EMBL" id="CAG7786735.1"/>
    </source>
</evidence>
<dbReference type="InterPro" id="IPR032071">
    <property type="entry name" value="DUF4806"/>
</dbReference>
<comment type="caution">
    <text evidence="2">The sequence shown here is derived from an EMBL/GenBank/DDBJ whole genome shotgun (WGS) entry which is preliminary data.</text>
</comment>
<sequence>MACHSATSSACFSQTPETNAALGQILASINQLVLDQKNFQKLVIRQLANITTDLAEVVRITSKNTSQLVEVFDVPGIDLPINTSQEFHALHQWLTSTEKKAKFVHFLKGIGGEDTDTFVKRILSRVIGGDLANSSNFIGANNKTKFQGHALMECILAAVRKQPEDTIPTEFQCERVSESGFWDLVIATEGERSVRRKTF</sequence>
<proteinExistence type="predicted"/>
<dbReference type="PANTHER" id="PTHR34153">
    <property type="entry name" value="SI:CH211-262H13.3-RELATED-RELATED"/>
    <property type="match status" value="1"/>
</dbReference>
<accession>A0A8J2KHC3</accession>
<gene>
    <name evidence="2" type="ORF">AFUS01_LOCUS25290</name>
</gene>
<keyword evidence="3" id="KW-1185">Reference proteome</keyword>
<evidence type="ECO:0000259" key="1">
    <source>
        <dbReference type="Pfam" id="PF16064"/>
    </source>
</evidence>
<name>A0A8J2KHC3_9HEXA</name>
<protein>
    <recommendedName>
        <fullName evidence="1">DUF4806 domain-containing protein</fullName>
    </recommendedName>
</protein>
<dbReference type="EMBL" id="CAJVCH010324382">
    <property type="protein sequence ID" value="CAG7786735.1"/>
    <property type="molecule type" value="Genomic_DNA"/>
</dbReference>
<evidence type="ECO:0000313" key="3">
    <source>
        <dbReference type="Proteomes" id="UP000708208"/>
    </source>
</evidence>
<dbReference type="Proteomes" id="UP000708208">
    <property type="component" value="Unassembled WGS sequence"/>
</dbReference>
<dbReference type="PANTHER" id="PTHR34153:SF2">
    <property type="entry name" value="SI:CH211-262H13.3-RELATED"/>
    <property type="match status" value="1"/>
</dbReference>